<reference evidence="1" key="1">
    <citation type="submission" date="2014-09" db="EMBL/GenBank/DDBJ databases">
        <authorList>
            <person name="Magalhaes I.L.F."/>
            <person name="Oliveira U."/>
            <person name="Santos F.R."/>
            <person name="Vidigal T.H.D.A."/>
            <person name="Brescovit A.D."/>
            <person name="Santos A.J."/>
        </authorList>
    </citation>
    <scope>NUCLEOTIDE SEQUENCE</scope>
    <source>
        <tissue evidence="1">Shoot tissue taken approximately 20 cm above the soil surface</tissue>
    </source>
</reference>
<dbReference type="EMBL" id="GBRH01172252">
    <property type="protein sequence ID" value="JAE25644.1"/>
    <property type="molecule type" value="Transcribed_RNA"/>
</dbReference>
<reference evidence="1" key="2">
    <citation type="journal article" date="2015" name="Data Brief">
        <title>Shoot transcriptome of the giant reed, Arundo donax.</title>
        <authorList>
            <person name="Barrero R.A."/>
            <person name="Guerrero F.D."/>
            <person name="Moolhuijzen P."/>
            <person name="Goolsby J.A."/>
            <person name="Tidwell J."/>
            <person name="Bellgard S.E."/>
            <person name="Bellgard M.I."/>
        </authorList>
    </citation>
    <scope>NUCLEOTIDE SEQUENCE</scope>
    <source>
        <tissue evidence="1">Shoot tissue taken approximately 20 cm above the soil surface</tissue>
    </source>
</reference>
<protein>
    <submittedName>
        <fullName evidence="1">Uncharacterized protein</fullName>
    </submittedName>
</protein>
<dbReference type="AlphaFoldDB" id="A0A0A9GQI9"/>
<evidence type="ECO:0000313" key="1">
    <source>
        <dbReference type="EMBL" id="JAE25644.1"/>
    </source>
</evidence>
<accession>A0A0A9GQI9</accession>
<sequence length="33" mass="3850">MVAHRRHWRRRCLPRSASGSWTPPLPPPPWSSS</sequence>
<name>A0A0A9GQI9_ARUDO</name>
<organism evidence="1">
    <name type="scientific">Arundo donax</name>
    <name type="common">Giant reed</name>
    <name type="synonym">Donax arundinaceus</name>
    <dbReference type="NCBI Taxonomy" id="35708"/>
    <lineage>
        <taxon>Eukaryota</taxon>
        <taxon>Viridiplantae</taxon>
        <taxon>Streptophyta</taxon>
        <taxon>Embryophyta</taxon>
        <taxon>Tracheophyta</taxon>
        <taxon>Spermatophyta</taxon>
        <taxon>Magnoliopsida</taxon>
        <taxon>Liliopsida</taxon>
        <taxon>Poales</taxon>
        <taxon>Poaceae</taxon>
        <taxon>PACMAD clade</taxon>
        <taxon>Arundinoideae</taxon>
        <taxon>Arundineae</taxon>
        <taxon>Arundo</taxon>
    </lineage>
</organism>
<proteinExistence type="predicted"/>